<accession>A0A4U1CZR9</accession>
<proteinExistence type="predicted"/>
<evidence type="ECO:0000256" key="1">
    <source>
        <dbReference type="SAM" id="MobiDB-lite"/>
    </source>
</evidence>
<feature type="region of interest" description="Disordered" evidence="1">
    <location>
        <begin position="48"/>
        <end position="67"/>
    </location>
</feature>
<dbReference type="Proteomes" id="UP000307756">
    <property type="component" value="Unassembled WGS sequence"/>
</dbReference>
<sequence>MWTSIEISYTLLDSDEKRTGYPHGFEVWTKISELTDKISTKCSDVDKNSVENEKMSPGLPTKTEIST</sequence>
<dbReference type="RefSeq" id="WP_136833009.1">
    <property type="nucleotide sequence ID" value="NZ_SWBM01000005.1"/>
</dbReference>
<keyword evidence="3" id="KW-1185">Reference proteome</keyword>
<evidence type="ECO:0000313" key="3">
    <source>
        <dbReference type="Proteomes" id="UP000307756"/>
    </source>
</evidence>
<evidence type="ECO:0000313" key="2">
    <source>
        <dbReference type="EMBL" id="TKC15402.1"/>
    </source>
</evidence>
<protein>
    <submittedName>
        <fullName evidence="2">Uncharacterized protein</fullName>
    </submittedName>
</protein>
<reference evidence="2 3" key="1">
    <citation type="journal article" date="2011" name="J. Microbiol.">
        <title>Bacillus kyonggiensis sp. nov., isolated from soil of a lettuce field.</title>
        <authorList>
            <person name="Dong K."/>
            <person name="Lee S."/>
        </authorList>
    </citation>
    <scope>NUCLEOTIDE SEQUENCE [LARGE SCALE GENOMIC DNA]</scope>
    <source>
        <strain evidence="2 3">NB22</strain>
    </source>
</reference>
<dbReference type="AlphaFoldDB" id="A0A4U1CZR9"/>
<name>A0A4U1CZR9_9BACI</name>
<dbReference type="EMBL" id="SWBM01000005">
    <property type="protein sequence ID" value="TKC15402.1"/>
    <property type="molecule type" value="Genomic_DNA"/>
</dbReference>
<organism evidence="2 3">
    <name type="scientific">Robertmurraya kyonggiensis</name>
    <dbReference type="NCBI Taxonomy" id="1037680"/>
    <lineage>
        <taxon>Bacteria</taxon>
        <taxon>Bacillati</taxon>
        <taxon>Bacillota</taxon>
        <taxon>Bacilli</taxon>
        <taxon>Bacillales</taxon>
        <taxon>Bacillaceae</taxon>
        <taxon>Robertmurraya</taxon>
    </lineage>
</organism>
<gene>
    <name evidence="2" type="ORF">FA727_18430</name>
</gene>
<comment type="caution">
    <text evidence="2">The sequence shown here is derived from an EMBL/GenBank/DDBJ whole genome shotgun (WGS) entry which is preliminary data.</text>
</comment>